<dbReference type="InterPro" id="IPR018061">
    <property type="entry name" value="Retropepsins"/>
</dbReference>
<organism evidence="14">
    <name type="scientific">Brugia timori</name>
    <dbReference type="NCBI Taxonomy" id="42155"/>
    <lineage>
        <taxon>Eukaryota</taxon>
        <taxon>Metazoa</taxon>
        <taxon>Ecdysozoa</taxon>
        <taxon>Nematoda</taxon>
        <taxon>Chromadorea</taxon>
        <taxon>Rhabditida</taxon>
        <taxon>Spirurina</taxon>
        <taxon>Spiruromorpha</taxon>
        <taxon>Filarioidea</taxon>
        <taxon>Onchocercidae</taxon>
        <taxon>Brugia</taxon>
    </lineage>
</organism>
<proteinExistence type="inferred from homology"/>
<dbReference type="Pfam" id="PF00077">
    <property type="entry name" value="RVP"/>
    <property type="match status" value="1"/>
</dbReference>
<dbReference type="Gene3D" id="2.70.40.10">
    <property type="match status" value="1"/>
</dbReference>
<sequence>LRAASDFLLMPQMSIQPVPVEPIPSLPPGTMGLILGRGSLTLQGLVVHPGVMDCQHSPEIQVLCSSPKGVFSISKGDRIAQLLLLPDNTREKFAGPEIKKMGSSGNDSAYLVVSLNDRPKLRLKINGKEFEGILDTGADKSIISTHWWPKAWPTTESSHSLQGLGYQSCPTISSIALTWESSEGQQGKFIPYVLPLPVNLWGRDIMQHLGLILSNENAPSGGYSAKAKNIMAKMGYKEGKGLGHQEQGRIEPISPNGNQDRQGLGFP</sequence>
<name>A0A0R3Q982_9BILA</name>
<feature type="domain" description="Peptidase A2" evidence="13">
    <location>
        <begin position="130"/>
        <end position="205"/>
    </location>
</feature>
<keyword evidence="6" id="KW-0378">Hydrolase</keyword>
<evidence type="ECO:0000256" key="10">
    <source>
        <dbReference type="ARBA" id="ARBA00043244"/>
    </source>
</evidence>
<evidence type="ECO:0000256" key="9">
    <source>
        <dbReference type="ARBA" id="ARBA00042135"/>
    </source>
</evidence>
<evidence type="ECO:0000313" key="14">
    <source>
        <dbReference type="WBParaSite" id="BTMF_0000289001-mRNA-1"/>
    </source>
</evidence>
<dbReference type="Pfam" id="PF01585">
    <property type="entry name" value="G-patch"/>
    <property type="match status" value="1"/>
</dbReference>
<dbReference type="GO" id="GO:0006508">
    <property type="term" value="P:proteolysis"/>
    <property type="evidence" value="ECO:0007669"/>
    <property type="project" value="UniProtKB-KW"/>
</dbReference>
<feature type="region of interest" description="Disordered" evidence="11">
    <location>
        <begin position="240"/>
        <end position="267"/>
    </location>
</feature>
<dbReference type="GO" id="GO:0003676">
    <property type="term" value="F:nucleic acid binding"/>
    <property type="evidence" value="ECO:0007669"/>
    <property type="project" value="InterPro"/>
</dbReference>
<dbReference type="WBParaSite" id="BTMF_0000289001-mRNA-1">
    <property type="protein sequence ID" value="BTMF_0000289001-mRNA-1"/>
    <property type="gene ID" value="BTMF_0000289001"/>
</dbReference>
<keyword evidence="4" id="KW-0064">Aspartyl protease</keyword>
<dbReference type="PROSITE" id="PS50175">
    <property type="entry name" value="ASP_PROT_RETROV"/>
    <property type="match status" value="1"/>
</dbReference>
<evidence type="ECO:0000259" key="12">
    <source>
        <dbReference type="PROSITE" id="PS50174"/>
    </source>
</evidence>
<dbReference type="InterPro" id="IPR001969">
    <property type="entry name" value="Aspartic_peptidase_AS"/>
</dbReference>
<evidence type="ECO:0000256" key="4">
    <source>
        <dbReference type="ARBA" id="ARBA00022750"/>
    </source>
</evidence>
<dbReference type="SMART" id="SM00443">
    <property type="entry name" value="G_patch"/>
    <property type="match status" value="1"/>
</dbReference>
<evidence type="ECO:0000256" key="6">
    <source>
        <dbReference type="ARBA" id="ARBA00022801"/>
    </source>
</evidence>
<dbReference type="InterPro" id="IPR000467">
    <property type="entry name" value="G_patch_dom"/>
</dbReference>
<dbReference type="Gene3D" id="2.40.70.10">
    <property type="entry name" value="Acid Proteases"/>
    <property type="match status" value="1"/>
</dbReference>
<dbReference type="InterPro" id="IPR034170">
    <property type="entry name" value="Retropepsin-like_cat_dom"/>
</dbReference>
<dbReference type="SUPFAM" id="SSF50630">
    <property type="entry name" value="Acid proteases"/>
    <property type="match status" value="1"/>
</dbReference>
<accession>A0A0R3Q982</accession>
<dbReference type="GO" id="GO:0075523">
    <property type="term" value="P:viral translational frameshifting"/>
    <property type="evidence" value="ECO:0007669"/>
    <property type="project" value="UniProtKB-KW"/>
</dbReference>
<evidence type="ECO:0000256" key="11">
    <source>
        <dbReference type="SAM" id="MobiDB-lite"/>
    </source>
</evidence>
<dbReference type="PANTHER" id="PTHR19422">
    <property type="entry name" value="GAG RETROVIRAL POLYPROTEIN"/>
    <property type="match status" value="1"/>
</dbReference>
<dbReference type="GO" id="GO:0004190">
    <property type="term" value="F:aspartic-type endopeptidase activity"/>
    <property type="evidence" value="ECO:0007669"/>
    <property type="project" value="UniProtKB-KW"/>
</dbReference>
<dbReference type="STRING" id="42155.A0A0R3Q982"/>
<dbReference type="AlphaFoldDB" id="A0A0R3Q982"/>
<evidence type="ECO:0000256" key="3">
    <source>
        <dbReference type="ARBA" id="ARBA00022670"/>
    </source>
</evidence>
<reference evidence="14" key="1">
    <citation type="submission" date="2017-02" db="UniProtKB">
        <authorList>
            <consortium name="WormBaseParasite"/>
        </authorList>
    </citation>
    <scope>IDENTIFICATION</scope>
</reference>
<dbReference type="InterPro" id="IPR051592">
    <property type="entry name" value="HERV-K_Pro_peptidase_A2"/>
</dbReference>
<dbReference type="SUPFAM" id="SSF51283">
    <property type="entry name" value="dUTPase-like"/>
    <property type="match status" value="1"/>
</dbReference>
<feature type="domain" description="G-patch" evidence="12">
    <location>
        <begin position="223"/>
        <end position="267"/>
    </location>
</feature>
<evidence type="ECO:0000256" key="1">
    <source>
        <dbReference type="ARBA" id="ARBA00001339"/>
    </source>
</evidence>
<comment type="subunit">
    <text evidence="8">Active as a homodimer.</text>
</comment>
<dbReference type="PROSITE" id="PS50174">
    <property type="entry name" value="G_PATCH"/>
    <property type="match status" value="1"/>
</dbReference>
<dbReference type="InterPro" id="IPR001995">
    <property type="entry name" value="Peptidase_A2_cat"/>
</dbReference>
<evidence type="ECO:0000256" key="7">
    <source>
        <dbReference type="ARBA" id="ARBA00038141"/>
    </source>
</evidence>
<comment type="similarity">
    <text evidence="7">Belongs to the peptidase A2 family. HERV class-II K(HML-2) subfamily.</text>
</comment>
<evidence type="ECO:0000256" key="2">
    <source>
        <dbReference type="ARBA" id="ARBA00013083"/>
    </source>
</evidence>
<dbReference type="InterPro" id="IPR036157">
    <property type="entry name" value="dUTPase-like_sf"/>
</dbReference>
<comment type="catalytic activity">
    <reaction evidence="1">
        <text>Processing at the authentic HIV-1 PR recognition site and release of the mature p17 matrix and the p24 capsid protein, as a result of the cleavage of the -SQNY-|-PIVQ- cleavage site.</text>
        <dbReference type="EC" id="3.4.23.50"/>
    </reaction>
</comment>
<dbReference type="InterPro" id="IPR029054">
    <property type="entry name" value="dUTPase-like"/>
</dbReference>
<protein>
    <recommendedName>
        <fullName evidence="2">human endogenous retrovirus K endopeptidase</fullName>
        <ecNumber evidence="2">3.4.23.50</ecNumber>
    </recommendedName>
    <alternativeName>
        <fullName evidence="10">Protease</fullName>
    </alternativeName>
    <alternativeName>
        <fullName evidence="9">Proteinase</fullName>
    </alternativeName>
</protein>
<dbReference type="InterPro" id="IPR021109">
    <property type="entry name" value="Peptidase_aspartic_dom_sf"/>
</dbReference>
<evidence type="ECO:0000259" key="13">
    <source>
        <dbReference type="PROSITE" id="PS50175"/>
    </source>
</evidence>
<dbReference type="CDD" id="cd07557">
    <property type="entry name" value="trimeric_dUTPase"/>
    <property type="match status" value="1"/>
</dbReference>
<dbReference type="EC" id="3.4.23.50" evidence="2"/>
<keyword evidence="5" id="KW-0688">Ribosomal frameshifting</keyword>
<keyword evidence="3" id="KW-0645">Protease</keyword>
<evidence type="ECO:0000256" key="5">
    <source>
        <dbReference type="ARBA" id="ARBA00022758"/>
    </source>
</evidence>
<dbReference type="PROSITE" id="PS00141">
    <property type="entry name" value="ASP_PROTEASE"/>
    <property type="match status" value="1"/>
</dbReference>
<dbReference type="CDD" id="cd05482">
    <property type="entry name" value="HIV_retropepsin_like"/>
    <property type="match status" value="1"/>
</dbReference>
<feature type="compositionally biased region" description="Basic and acidic residues" evidence="11">
    <location>
        <begin position="240"/>
        <end position="249"/>
    </location>
</feature>
<dbReference type="Pfam" id="PF00692">
    <property type="entry name" value="dUTPase"/>
    <property type="match status" value="1"/>
</dbReference>
<dbReference type="InterPro" id="IPR033704">
    <property type="entry name" value="dUTPase_trimeric"/>
</dbReference>
<dbReference type="PANTHER" id="PTHR19422:SF123">
    <property type="entry name" value="RT1 CLASS I, LOCUS CE15"/>
    <property type="match status" value="1"/>
</dbReference>
<evidence type="ECO:0000256" key="8">
    <source>
        <dbReference type="ARBA" id="ARBA00038675"/>
    </source>
</evidence>